<dbReference type="Gene3D" id="1.10.4190.10">
    <property type="entry name" value="Urease accessory protein UreF"/>
    <property type="match status" value="1"/>
</dbReference>
<evidence type="ECO:0000313" key="4">
    <source>
        <dbReference type="EMBL" id="MBD2844530.1"/>
    </source>
</evidence>
<comment type="function">
    <text evidence="3">Required for maturation of urease via the functional incorporation of the urease nickel metallocenter.</text>
</comment>
<accession>A0A927GR41</accession>
<name>A0A927GR41_9BACL</name>
<dbReference type="InterPro" id="IPR002639">
    <property type="entry name" value="UreF"/>
</dbReference>
<comment type="caution">
    <text evidence="4">The sequence shown here is derived from an EMBL/GenBank/DDBJ whole genome shotgun (WGS) entry which is preliminary data.</text>
</comment>
<keyword evidence="1 3" id="KW-0996">Nickel insertion</keyword>
<sequence>MAREEGGQDGAWAWLRLQQLLDSALPIGGFAHSFGLEALAQRGRVVTSAQLERYAEAMLDQSWAPADAMVLKAVYRDAGREDLSRIWAVERLVHAQRLGLETRSGVEKMGRRLLQLYDAIYPELPLPRLHAAMRAGRCDGTHPLVLGWICHRLGVPLDQAVQGYLYSNLVTCVNSALRLIRMGQTEGQAIVARLLPAAAAAWRAVEDQEPEDAWMNMPEAEQATMQHEALDARLFMS</sequence>
<dbReference type="Proteomes" id="UP000621560">
    <property type="component" value="Unassembled WGS sequence"/>
</dbReference>
<protein>
    <recommendedName>
        <fullName evidence="3">Urease accessory protein UreF</fullName>
    </recommendedName>
</protein>
<dbReference type="AlphaFoldDB" id="A0A927GR41"/>
<comment type="subcellular location">
    <subcellularLocation>
        <location evidence="3">Cytoplasm</location>
    </subcellularLocation>
</comment>
<dbReference type="GO" id="GO:0005737">
    <property type="term" value="C:cytoplasm"/>
    <property type="evidence" value="ECO:0007669"/>
    <property type="project" value="UniProtKB-SubCell"/>
</dbReference>
<dbReference type="InterPro" id="IPR038277">
    <property type="entry name" value="UreF_sf"/>
</dbReference>
<dbReference type="EMBL" id="JACXIZ010000011">
    <property type="protein sequence ID" value="MBD2844530.1"/>
    <property type="molecule type" value="Genomic_DNA"/>
</dbReference>
<dbReference type="GO" id="GO:0016151">
    <property type="term" value="F:nickel cation binding"/>
    <property type="evidence" value="ECO:0007669"/>
    <property type="project" value="UniProtKB-UniRule"/>
</dbReference>
<evidence type="ECO:0000256" key="3">
    <source>
        <dbReference type="HAMAP-Rule" id="MF_01385"/>
    </source>
</evidence>
<dbReference type="Pfam" id="PF01730">
    <property type="entry name" value="UreF"/>
    <property type="match status" value="1"/>
</dbReference>
<dbReference type="PIRSF" id="PIRSF009467">
    <property type="entry name" value="Ureas_acces_UreF"/>
    <property type="match status" value="1"/>
</dbReference>
<keyword evidence="2 3" id="KW-0143">Chaperone</keyword>
<evidence type="ECO:0000256" key="1">
    <source>
        <dbReference type="ARBA" id="ARBA00022988"/>
    </source>
</evidence>
<proteinExistence type="inferred from homology"/>
<organism evidence="4 5">
    <name type="scientific">Paenibacillus sabuli</name>
    <dbReference type="NCBI Taxonomy" id="2772509"/>
    <lineage>
        <taxon>Bacteria</taxon>
        <taxon>Bacillati</taxon>
        <taxon>Bacillota</taxon>
        <taxon>Bacilli</taxon>
        <taxon>Bacillales</taxon>
        <taxon>Paenibacillaceae</taxon>
        <taxon>Paenibacillus</taxon>
    </lineage>
</organism>
<dbReference type="HAMAP" id="MF_01385">
    <property type="entry name" value="UreF"/>
    <property type="match status" value="1"/>
</dbReference>
<keyword evidence="5" id="KW-1185">Reference proteome</keyword>
<evidence type="ECO:0000313" key="5">
    <source>
        <dbReference type="Proteomes" id="UP000621560"/>
    </source>
</evidence>
<evidence type="ECO:0000256" key="2">
    <source>
        <dbReference type="ARBA" id="ARBA00023186"/>
    </source>
</evidence>
<dbReference type="PANTHER" id="PTHR33620:SF1">
    <property type="entry name" value="UREASE ACCESSORY PROTEIN F"/>
    <property type="match status" value="1"/>
</dbReference>
<reference evidence="4" key="1">
    <citation type="submission" date="2020-09" db="EMBL/GenBank/DDBJ databases">
        <title>A novel bacterium of genus Paenibacillus, isolated from South China Sea.</title>
        <authorList>
            <person name="Huang H."/>
            <person name="Mo K."/>
            <person name="Hu Y."/>
        </authorList>
    </citation>
    <scope>NUCLEOTIDE SEQUENCE</scope>
    <source>
        <strain evidence="4">IB182496</strain>
    </source>
</reference>
<comment type="subunit">
    <text evidence="3">UreD, UreF and UreG form a complex that acts as a GTP-hydrolysis-dependent molecular chaperone, activating the urease apoprotein by helping to assemble the nickel containing metallocenter of UreC. The UreE protein probably delivers the nickel.</text>
</comment>
<gene>
    <name evidence="3" type="primary">ureF</name>
    <name evidence="4" type="ORF">IDH44_04955</name>
</gene>
<comment type="similarity">
    <text evidence="3">Belongs to the UreF family.</text>
</comment>
<keyword evidence="3" id="KW-0963">Cytoplasm</keyword>
<dbReference type="PANTHER" id="PTHR33620">
    <property type="entry name" value="UREASE ACCESSORY PROTEIN F"/>
    <property type="match status" value="1"/>
</dbReference>